<protein>
    <recommendedName>
        <fullName evidence="9">DUF4139 domain-containing protein</fullName>
    </recommendedName>
</protein>
<proteinExistence type="predicted"/>
<dbReference type="InterPro" id="IPR011935">
    <property type="entry name" value="CHP02231"/>
</dbReference>
<dbReference type="Pfam" id="PF13600">
    <property type="entry name" value="DUF4140"/>
    <property type="match status" value="1"/>
</dbReference>
<organism evidence="5 8">
    <name type="scientific">Myxococcus fulvus</name>
    <dbReference type="NCBI Taxonomy" id="33"/>
    <lineage>
        <taxon>Bacteria</taxon>
        <taxon>Pseudomonadati</taxon>
        <taxon>Myxococcota</taxon>
        <taxon>Myxococcia</taxon>
        <taxon>Myxococcales</taxon>
        <taxon>Cystobacterineae</taxon>
        <taxon>Myxococcaceae</taxon>
        <taxon>Myxococcus</taxon>
    </lineage>
</organism>
<dbReference type="Proteomes" id="UP000321514">
    <property type="component" value="Unassembled WGS sequence"/>
</dbReference>
<evidence type="ECO:0000259" key="3">
    <source>
        <dbReference type="Pfam" id="PF13598"/>
    </source>
</evidence>
<feature type="domain" description="DUF4140" evidence="4">
    <location>
        <begin position="25"/>
        <end position="120"/>
    </location>
</feature>
<name>A0A511TAW1_MYXFU</name>
<gene>
    <name evidence="5" type="ORF">MFU01_53250</name>
    <name evidence="6" type="ORF">SAMN05443572_110110</name>
</gene>
<evidence type="ECO:0000256" key="1">
    <source>
        <dbReference type="SAM" id="Coils"/>
    </source>
</evidence>
<accession>A0A511TAW1</accession>
<reference evidence="5 8" key="2">
    <citation type="submission" date="2019-07" db="EMBL/GenBank/DDBJ databases">
        <title>Whole genome shotgun sequence of Myxococcus fulvus NBRC 100333.</title>
        <authorList>
            <person name="Hosoyama A."/>
            <person name="Uohara A."/>
            <person name="Ohji S."/>
            <person name="Ichikawa N."/>
        </authorList>
    </citation>
    <scope>NUCLEOTIDE SEQUENCE [LARGE SCALE GENOMIC DNA]</scope>
    <source>
        <strain evidence="5 8">NBRC 100333</strain>
    </source>
</reference>
<evidence type="ECO:0000256" key="2">
    <source>
        <dbReference type="SAM" id="MobiDB-lite"/>
    </source>
</evidence>
<dbReference type="InterPro" id="IPR025554">
    <property type="entry name" value="DUF4140"/>
</dbReference>
<dbReference type="EMBL" id="FOIB01000010">
    <property type="protein sequence ID" value="SEU34707.1"/>
    <property type="molecule type" value="Genomic_DNA"/>
</dbReference>
<feature type="coiled-coil region" evidence="1">
    <location>
        <begin position="155"/>
        <end position="182"/>
    </location>
</feature>
<dbReference type="Proteomes" id="UP000183760">
    <property type="component" value="Unassembled WGS sequence"/>
</dbReference>
<feature type="domain" description="DUF4139" evidence="3">
    <location>
        <begin position="210"/>
        <end position="719"/>
    </location>
</feature>
<evidence type="ECO:0000313" key="8">
    <source>
        <dbReference type="Proteomes" id="UP000321514"/>
    </source>
</evidence>
<dbReference type="EMBL" id="BJXR01000037">
    <property type="protein sequence ID" value="GEN10288.1"/>
    <property type="molecule type" value="Genomic_DNA"/>
</dbReference>
<dbReference type="Gene3D" id="2.60.40.1120">
    <property type="entry name" value="Carboxypeptidase-like, regulatory domain"/>
    <property type="match status" value="1"/>
</dbReference>
<dbReference type="InterPro" id="IPR013784">
    <property type="entry name" value="Carb-bd-like_fold"/>
</dbReference>
<dbReference type="OrthoDB" id="5379222at2"/>
<dbReference type="Pfam" id="PF13598">
    <property type="entry name" value="DUF4139"/>
    <property type="match status" value="1"/>
</dbReference>
<dbReference type="InterPro" id="IPR037291">
    <property type="entry name" value="DUF4139"/>
</dbReference>
<evidence type="ECO:0000313" key="5">
    <source>
        <dbReference type="EMBL" id="GEN10288.1"/>
    </source>
</evidence>
<dbReference type="AlphaFoldDB" id="A0A511TAW1"/>
<evidence type="ECO:0008006" key="9">
    <source>
        <dbReference type="Google" id="ProtNLM"/>
    </source>
</evidence>
<dbReference type="NCBIfam" id="TIGR02231">
    <property type="entry name" value="mucoidy inhibitor MuiA family protein"/>
    <property type="match status" value="1"/>
</dbReference>
<dbReference type="GO" id="GO:0030246">
    <property type="term" value="F:carbohydrate binding"/>
    <property type="evidence" value="ECO:0007669"/>
    <property type="project" value="InterPro"/>
</dbReference>
<reference evidence="6 7" key="1">
    <citation type="submission" date="2016-10" db="EMBL/GenBank/DDBJ databases">
        <authorList>
            <person name="Varghese N."/>
            <person name="Submissions S."/>
        </authorList>
    </citation>
    <scope>NUCLEOTIDE SEQUENCE [LARGE SCALE GENOMIC DNA]</scope>
    <source>
        <strain evidence="6 7">DSM 16525</strain>
    </source>
</reference>
<comment type="caution">
    <text evidence="5">The sequence shown here is derived from an EMBL/GenBank/DDBJ whole genome shotgun (WGS) entry which is preliminary data.</text>
</comment>
<dbReference type="PANTHER" id="PTHR31005">
    <property type="entry name" value="DUF4139 DOMAIN-CONTAINING PROTEIN"/>
    <property type="match status" value="1"/>
</dbReference>
<feature type="region of interest" description="Disordered" evidence="2">
    <location>
        <begin position="319"/>
        <end position="366"/>
    </location>
</feature>
<evidence type="ECO:0000313" key="7">
    <source>
        <dbReference type="Proteomes" id="UP000183760"/>
    </source>
</evidence>
<dbReference type="SUPFAM" id="SSF49452">
    <property type="entry name" value="Starch-binding domain-like"/>
    <property type="match status" value="1"/>
</dbReference>
<keyword evidence="7" id="KW-1185">Reference proteome</keyword>
<dbReference type="PANTHER" id="PTHR31005:SF8">
    <property type="entry name" value="DUF4139 DOMAIN-CONTAINING PROTEIN"/>
    <property type="match status" value="1"/>
</dbReference>
<sequence>MLLLGLGWAVSQLLHASTEAPITDVTVYSDRARVVRTVSLQVSGTERLELPLLPEAVDPDSIQVEAEGARVASVEVRAAQPSPFPVTEATRLLSTLDRLGDELSRVSAEHVAHQRQVAALGRIQPKEPGEDSDGANGALAPGGWSASAAFLVDLRTKREARMRELEARMQVLRNELDDRQVDAGRLGALPSPRGFEVRVALTGSGAAKVRLSYLVLQQARWYPRYELQLNPAQQRVQVAFSGLVSQETGEDWTQARLTLSTALPSTFTALPKLTTWKLGTVERFIPTARRTDELPSEPPPLPRPVTPLDVVAELRRELQTRAQGKGAPRPPQKVVQASRPAPTPTESREPAPGASRPSPTARVAPGGDAFVLGNVIDAQSRTPVGDVVVTATSPSLPGEEVTVTDAQGIYRLPPLPPGVYTLRFEKEQFKPYARSDIQVWMQRTVRVNVELLPESLGEVVEISGGPPTIDVASTSTGVGFSLHGASTSDWRPEPVVDRYVGLAPPPGWRRPALDSQLPASLAGGHDLAFTAPRVETVPSGQGERTIPLLLESWPVQVERRVFPALASEAYLVARLKSPSRSALPGGTASLFVGDDPSGTASLPLIVPGEPFTLPLGMDPAVRTARDVRLVQSKEGFISKDDLNTYEVTLEVSNPYPFAMQTHVVDQWPLGWGGDVEATLVRTEPVASQDPKTGVLRWDVVVPASSKKTLTFEYRLKRPQNWKLTQ</sequence>
<evidence type="ECO:0000313" key="6">
    <source>
        <dbReference type="EMBL" id="SEU34707.1"/>
    </source>
</evidence>
<evidence type="ECO:0000259" key="4">
    <source>
        <dbReference type="Pfam" id="PF13600"/>
    </source>
</evidence>
<dbReference type="RefSeq" id="WP_074957745.1">
    <property type="nucleotide sequence ID" value="NZ_BJXR01000037.1"/>
</dbReference>
<keyword evidence="1" id="KW-0175">Coiled coil</keyword>